<sequence>MRKGNGKAFLILILLVAIVVLFFMSFVNFKKSPEEEATETVHKFYQFEQDGAFSHSWELFHPLMQKKFEKGYYIQDRAHVFMNHFGVQSYTYSLSGPTEVQDWSMESGAEVIERLYKFEIAKTYKGKYGNFTIVQDVYATELEDGWRVLWDYNK</sequence>
<feature type="transmembrane region" description="Helical" evidence="1">
    <location>
        <begin position="9"/>
        <end position="29"/>
    </location>
</feature>
<dbReference type="Proteomes" id="UP001597452">
    <property type="component" value="Unassembled WGS sequence"/>
</dbReference>
<protein>
    <recommendedName>
        <fullName evidence="4">DUF4829 domain-containing protein</fullName>
    </recommendedName>
</protein>
<proteinExistence type="predicted"/>
<gene>
    <name evidence="2" type="ORF">ACFSW4_00400</name>
</gene>
<keyword evidence="1" id="KW-0812">Transmembrane</keyword>
<name>A0ABW5Q5X1_9BACI</name>
<evidence type="ECO:0000256" key="1">
    <source>
        <dbReference type="SAM" id="Phobius"/>
    </source>
</evidence>
<keyword evidence="1" id="KW-0472">Membrane</keyword>
<reference evidence="3" key="1">
    <citation type="journal article" date="2019" name="Int. J. Syst. Evol. Microbiol.">
        <title>The Global Catalogue of Microorganisms (GCM) 10K type strain sequencing project: providing services to taxonomists for standard genome sequencing and annotation.</title>
        <authorList>
            <consortium name="The Broad Institute Genomics Platform"/>
            <consortium name="The Broad Institute Genome Sequencing Center for Infectious Disease"/>
            <person name="Wu L."/>
            <person name="Ma J."/>
        </authorList>
    </citation>
    <scope>NUCLEOTIDE SEQUENCE [LARGE SCALE GENOMIC DNA]</scope>
    <source>
        <strain evidence="3">TISTR 1571</strain>
    </source>
</reference>
<keyword evidence="1" id="KW-1133">Transmembrane helix</keyword>
<evidence type="ECO:0008006" key="4">
    <source>
        <dbReference type="Google" id="ProtNLM"/>
    </source>
</evidence>
<dbReference type="EMBL" id="JBHUMZ010000004">
    <property type="protein sequence ID" value="MFD2637344.1"/>
    <property type="molecule type" value="Genomic_DNA"/>
</dbReference>
<dbReference type="RefSeq" id="WP_377326731.1">
    <property type="nucleotide sequence ID" value="NZ_JBHUMZ010000004.1"/>
</dbReference>
<accession>A0ABW5Q5X1</accession>
<evidence type="ECO:0000313" key="2">
    <source>
        <dbReference type="EMBL" id="MFD2637344.1"/>
    </source>
</evidence>
<evidence type="ECO:0000313" key="3">
    <source>
        <dbReference type="Proteomes" id="UP001597452"/>
    </source>
</evidence>
<keyword evidence="3" id="KW-1185">Reference proteome</keyword>
<organism evidence="2 3">
    <name type="scientific">Piscibacillus salipiscarius</name>
    <dbReference type="NCBI Taxonomy" id="299480"/>
    <lineage>
        <taxon>Bacteria</taxon>
        <taxon>Bacillati</taxon>
        <taxon>Bacillota</taxon>
        <taxon>Bacilli</taxon>
        <taxon>Bacillales</taxon>
        <taxon>Bacillaceae</taxon>
        <taxon>Piscibacillus</taxon>
    </lineage>
</organism>
<comment type="caution">
    <text evidence="2">The sequence shown here is derived from an EMBL/GenBank/DDBJ whole genome shotgun (WGS) entry which is preliminary data.</text>
</comment>